<evidence type="ECO:0000259" key="1">
    <source>
        <dbReference type="Pfam" id="PF20151"/>
    </source>
</evidence>
<dbReference type="OrthoDB" id="2692685at2759"/>
<protein>
    <recommendedName>
        <fullName evidence="1">DUF6533 domain-containing protein</fullName>
    </recommendedName>
</protein>
<proteinExistence type="predicted"/>
<dbReference type="Pfam" id="PF20151">
    <property type="entry name" value="DUF6533"/>
    <property type="match status" value="1"/>
</dbReference>
<reference evidence="2 3" key="1">
    <citation type="submission" date="2016-06" db="EMBL/GenBank/DDBJ databases">
        <title>Comparative genomics of the ectomycorrhizal sister species Rhizopogon vinicolor and Rhizopogon vesiculosus (Basidiomycota: Boletales) reveals a divergence of the mating type B locus.</title>
        <authorList>
            <consortium name="DOE Joint Genome Institute"/>
            <person name="Mujic A.B."/>
            <person name="Kuo A."/>
            <person name="Tritt A."/>
            <person name="Lipzen A."/>
            <person name="Chen C."/>
            <person name="Johnson J."/>
            <person name="Sharma A."/>
            <person name="Barry K."/>
            <person name="Grigoriev I.V."/>
            <person name="Spatafora J.W."/>
        </authorList>
    </citation>
    <scope>NUCLEOTIDE SEQUENCE [LARGE SCALE GENOMIC DNA]</scope>
    <source>
        <strain evidence="2 3">AM-OR11-026</strain>
    </source>
</reference>
<dbReference type="InterPro" id="IPR045340">
    <property type="entry name" value="DUF6533"/>
</dbReference>
<name>A0A1B7MXD4_9AGAM</name>
<evidence type="ECO:0000313" key="3">
    <source>
        <dbReference type="Proteomes" id="UP000092154"/>
    </source>
</evidence>
<accession>A0A1B7MXD4</accession>
<keyword evidence="3" id="KW-1185">Reference proteome</keyword>
<dbReference type="Proteomes" id="UP000092154">
    <property type="component" value="Unassembled WGS sequence"/>
</dbReference>
<dbReference type="EMBL" id="KV448362">
    <property type="protein sequence ID" value="OAX37266.1"/>
    <property type="molecule type" value="Genomic_DNA"/>
</dbReference>
<dbReference type="InParanoid" id="A0A1B7MXD4"/>
<feature type="domain" description="DUF6533" evidence="1">
    <location>
        <begin position="24"/>
        <end position="60"/>
    </location>
</feature>
<dbReference type="AlphaFoldDB" id="A0A1B7MXD4"/>
<evidence type="ECO:0000313" key="2">
    <source>
        <dbReference type="EMBL" id="OAX37266.1"/>
    </source>
</evidence>
<gene>
    <name evidence="2" type="ORF">K503DRAFT_244416</name>
</gene>
<sequence>MTVVSNDPIWWPVIDSYHVHSFSVVASFIIVSYDWALTFGAEVELIWRQRWSLVTSLYLSVHPNHGCL</sequence>
<organism evidence="2 3">
    <name type="scientific">Rhizopogon vinicolor AM-OR11-026</name>
    <dbReference type="NCBI Taxonomy" id="1314800"/>
    <lineage>
        <taxon>Eukaryota</taxon>
        <taxon>Fungi</taxon>
        <taxon>Dikarya</taxon>
        <taxon>Basidiomycota</taxon>
        <taxon>Agaricomycotina</taxon>
        <taxon>Agaricomycetes</taxon>
        <taxon>Agaricomycetidae</taxon>
        <taxon>Boletales</taxon>
        <taxon>Suillineae</taxon>
        <taxon>Rhizopogonaceae</taxon>
        <taxon>Rhizopogon</taxon>
    </lineage>
</organism>